<keyword evidence="1 8" id="KW-0813">Transport</keyword>
<feature type="transmembrane region" description="Helical" evidence="8">
    <location>
        <begin position="70"/>
        <end position="91"/>
    </location>
</feature>
<dbReference type="InterPro" id="IPR022929">
    <property type="entry name" value="Put_MntP"/>
</dbReference>
<dbReference type="HAMAP" id="MF_01521">
    <property type="entry name" value="MntP_pump"/>
    <property type="match status" value="1"/>
</dbReference>
<dbReference type="Pfam" id="PF02659">
    <property type="entry name" value="Mntp"/>
    <property type="match status" value="1"/>
</dbReference>
<feature type="transmembrane region" description="Helical" evidence="8">
    <location>
        <begin position="6"/>
        <end position="25"/>
    </location>
</feature>
<evidence type="ECO:0000256" key="5">
    <source>
        <dbReference type="ARBA" id="ARBA00023065"/>
    </source>
</evidence>
<keyword evidence="7 8" id="KW-0464">Manganese</keyword>
<dbReference type="OrthoDB" id="9811590at2"/>
<evidence type="ECO:0000256" key="1">
    <source>
        <dbReference type="ARBA" id="ARBA00022448"/>
    </source>
</evidence>
<dbReference type="Proteomes" id="UP000231451">
    <property type="component" value="Unassembled WGS sequence"/>
</dbReference>
<feature type="transmembrane region" description="Helical" evidence="8">
    <location>
        <begin position="138"/>
        <end position="159"/>
    </location>
</feature>
<evidence type="ECO:0000256" key="3">
    <source>
        <dbReference type="ARBA" id="ARBA00022692"/>
    </source>
</evidence>
<evidence type="ECO:0000313" key="9">
    <source>
        <dbReference type="EMBL" id="PJM74909.1"/>
    </source>
</evidence>
<keyword evidence="10" id="KW-1185">Reference proteome</keyword>
<sequence length="195" mass="21097">MNLHTPFMIIAVLLIAVSVSMDAFAVSIGKGLTVTKVHPVDALKTGLWFGGFQALFPLLGYFAASTFSKYVIAVDHWIIFGLLAFIGGNMIREAFEEEEENERETAQFDWKHMLPLAVACSIDAFAVGVSFAFMKINIIASVLCIGVTTGLFSAAGLYIGRVFGSRWQMPAQIAGGVVLILIGVKVLLEHMGLLP</sequence>
<keyword evidence="5 8" id="KW-0406">Ion transport</keyword>
<keyword evidence="2 8" id="KW-1003">Cell membrane</keyword>
<evidence type="ECO:0000256" key="6">
    <source>
        <dbReference type="ARBA" id="ARBA00023136"/>
    </source>
</evidence>
<dbReference type="InterPro" id="IPR003810">
    <property type="entry name" value="Mntp/YtaF"/>
</dbReference>
<comment type="function">
    <text evidence="8">Probably functions as a manganese efflux pump.</text>
</comment>
<comment type="similarity">
    <text evidence="8">Belongs to the MntP (TC 9.B.29) family.</text>
</comment>
<name>A0A2M9HDL1_9BIFI</name>
<dbReference type="EMBL" id="PEBK01000007">
    <property type="protein sequence ID" value="PJM74909.1"/>
    <property type="molecule type" value="Genomic_DNA"/>
</dbReference>
<evidence type="ECO:0000313" key="10">
    <source>
        <dbReference type="Proteomes" id="UP000231451"/>
    </source>
</evidence>
<dbReference type="GO" id="GO:0005384">
    <property type="term" value="F:manganese ion transmembrane transporter activity"/>
    <property type="evidence" value="ECO:0007669"/>
    <property type="project" value="UniProtKB-UniRule"/>
</dbReference>
<dbReference type="PANTHER" id="PTHR35529">
    <property type="entry name" value="MANGANESE EFFLUX PUMP MNTP-RELATED"/>
    <property type="match status" value="1"/>
</dbReference>
<reference evidence="9 10" key="1">
    <citation type="submission" date="2017-10" db="EMBL/GenBank/DDBJ databases">
        <title>Draft genome sequences of strains TRE 1, TRE 9, TRE H and TRI 7, isolated from tamarins, belonging to four potential novel Bifidobacterium species.</title>
        <authorList>
            <person name="Mattarelli P."/>
            <person name="Modesto M."/>
            <person name="Puglisi E."/>
            <person name="Morelli L."/>
            <person name="Spezio C."/>
            <person name="Bonetti A."/>
            <person name="Sandri C."/>
        </authorList>
    </citation>
    <scope>NUCLEOTIDE SEQUENCE [LARGE SCALE GENOMIC DNA]</scope>
    <source>
        <strain evidence="10">TRI7</strain>
    </source>
</reference>
<keyword evidence="4 8" id="KW-1133">Transmembrane helix</keyword>
<keyword evidence="6 8" id="KW-0472">Membrane</keyword>
<feature type="transmembrane region" description="Helical" evidence="8">
    <location>
        <begin position="112"/>
        <end position="132"/>
    </location>
</feature>
<accession>A0A2M9HDL1</accession>
<comment type="subcellular location">
    <subcellularLocation>
        <location evidence="8">Cell membrane</location>
        <topology evidence="8">Multi-pass membrane protein</topology>
    </subcellularLocation>
</comment>
<evidence type="ECO:0000256" key="4">
    <source>
        <dbReference type="ARBA" id="ARBA00022989"/>
    </source>
</evidence>
<evidence type="ECO:0000256" key="8">
    <source>
        <dbReference type="HAMAP-Rule" id="MF_01521"/>
    </source>
</evidence>
<organism evidence="9 10">
    <name type="scientific">Bifidobacterium simiarum</name>
    <dbReference type="NCBI Taxonomy" id="2045441"/>
    <lineage>
        <taxon>Bacteria</taxon>
        <taxon>Bacillati</taxon>
        <taxon>Actinomycetota</taxon>
        <taxon>Actinomycetes</taxon>
        <taxon>Bifidobacteriales</taxon>
        <taxon>Bifidobacteriaceae</taxon>
        <taxon>Bifidobacterium</taxon>
    </lineage>
</organism>
<feature type="transmembrane region" description="Helical" evidence="8">
    <location>
        <begin position="46"/>
        <end position="64"/>
    </location>
</feature>
<gene>
    <name evidence="8" type="primary">mntP</name>
    <name evidence="9" type="ORF">CSQ87_08175</name>
</gene>
<dbReference type="PANTHER" id="PTHR35529:SF1">
    <property type="entry name" value="MANGANESE EFFLUX PUMP MNTP-RELATED"/>
    <property type="match status" value="1"/>
</dbReference>
<comment type="caution">
    <text evidence="9">The sequence shown here is derived from an EMBL/GenBank/DDBJ whole genome shotgun (WGS) entry which is preliminary data.</text>
</comment>
<feature type="transmembrane region" description="Helical" evidence="8">
    <location>
        <begin position="171"/>
        <end position="188"/>
    </location>
</feature>
<proteinExistence type="inferred from homology"/>
<dbReference type="AlphaFoldDB" id="A0A2M9HDL1"/>
<dbReference type="GO" id="GO:0005886">
    <property type="term" value="C:plasma membrane"/>
    <property type="evidence" value="ECO:0007669"/>
    <property type="project" value="UniProtKB-SubCell"/>
</dbReference>
<keyword evidence="3 8" id="KW-0812">Transmembrane</keyword>
<evidence type="ECO:0000256" key="2">
    <source>
        <dbReference type="ARBA" id="ARBA00022475"/>
    </source>
</evidence>
<protein>
    <recommendedName>
        <fullName evidence="8">Putative manganese efflux pump MntP</fullName>
    </recommendedName>
</protein>
<evidence type="ECO:0000256" key="7">
    <source>
        <dbReference type="ARBA" id="ARBA00023211"/>
    </source>
</evidence>